<keyword evidence="6" id="KW-1185">Reference proteome</keyword>
<dbReference type="NCBIfam" id="TIGR00254">
    <property type="entry name" value="GGDEF"/>
    <property type="match status" value="1"/>
</dbReference>
<dbReference type="Proteomes" id="UP001057498">
    <property type="component" value="Chromosome"/>
</dbReference>
<dbReference type="EMBL" id="AP025730">
    <property type="protein sequence ID" value="BDI03033.1"/>
    <property type="molecule type" value="Genomic_DNA"/>
</dbReference>
<protein>
    <recommendedName>
        <fullName evidence="1">diguanylate cyclase</fullName>
        <ecNumber evidence="1">2.7.7.65</ecNumber>
    </recommendedName>
</protein>
<evidence type="ECO:0000256" key="2">
    <source>
        <dbReference type="ARBA" id="ARBA00034247"/>
    </source>
</evidence>
<dbReference type="PANTHER" id="PTHR45138">
    <property type="entry name" value="REGULATORY COMPONENTS OF SENSORY TRANSDUCTION SYSTEM"/>
    <property type="match status" value="1"/>
</dbReference>
<dbReference type="CDD" id="cd01949">
    <property type="entry name" value="GGDEF"/>
    <property type="match status" value="1"/>
</dbReference>
<dbReference type="InterPro" id="IPR000160">
    <property type="entry name" value="GGDEF_dom"/>
</dbReference>
<dbReference type="PANTHER" id="PTHR45138:SF9">
    <property type="entry name" value="DIGUANYLATE CYCLASE DGCM-RELATED"/>
    <property type="match status" value="1"/>
</dbReference>
<reference evidence="5" key="1">
    <citation type="submission" date="2022-04" db="EMBL/GenBank/DDBJ databases">
        <title>Whole genome sequence of Sphaerotilus sp. FB-5.</title>
        <authorList>
            <person name="Takeda M."/>
            <person name="Narihara S."/>
            <person name="Akimoto M."/>
            <person name="Akimoto R."/>
            <person name="Nishiyashiki S."/>
            <person name="Murakami T."/>
        </authorList>
    </citation>
    <scope>NUCLEOTIDE SEQUENCE</scope>
    <source>
        <strain evidence="5">FB-5</strain>
    </source>
</reference>
<evidence type="ECO:0000313" key="6">
    <source>
        <dbReference type="Proteomes" id="UP001057498"/>
    </source>
</evidence>
<evidence type="ECO:0000256" key="1">
    <source>
        <dbReference type="ARBA" id="ARBA00012528"/>
    </source>
</evidence>
<proteinExistence type="predicted"/>
<dbReference type="PROSITE" id="PS50887">
    <property type="entry name" value="GGDEF"/>
    <property type="match status" value="1"/>
</dbReference>
<evidence type="ECO:0000256" key="3">
    <source>
        <dbReference type="SAM" id="Coils"/>
    </source>
</evidence>
<evidence type="ECO:0000259" key="4">
    <source>
        <dbReference type="PROSITE" id="PS50887"/>
    </source>
</evidence>
<dbReference type="SMART" id="SM00267">
    <property type="entry name" value="GGDEF"/>
    <property type="match status" value="1"/>
</dbReference>
<dbReference type="RefSeq" id="WP_251971359.1">
    <property type="nucleotide sequence ID" value="NZ_AP025730.1"/>
</dbReference>
<dbReference type="InterPro" id="IPR029787">
    <property type="entry name" value="Nucleotide_cyclase"/>
</dbReference>
<accession>A0ABM7YFU5</accession>
<dbReference type="InterPro" id="IPR050469">
    <property type="entry name" value="Diguanylate_Cyclase"/>
</dbReference>
<comment type="catalytic activity">
    <reaction evidence="2">
        <text>2 GTP = 3',3'-c-di-GMP + 2 diphosphate</text>
        <dbReference type="Rhea" id="RHEA:24898"/>
        <dbReference type="ChEBI" id="CHEBI:33019"/>
        <dbReference type="ChEBI" id="CHEBI:37565"/>
        <dbReference type="ChEBI" id="CHEBI:58805"/>
        <dbReference type="EC" id="2.7.7.65"/>
    </reaction>
</comment>
<dbReference type="SUPFAM" id="SSF55073">
    <property type="entry name" value="Nucleotide cyclase"/>
    <property type="match status" value="1"/>
</dbReference>
<dbReference type="EC" id="2.7.7.65" evidence="1"/>
<evidence type="ECO:0000313" key="5">
    <source>
        <dbReference type="EMBL" id="BDI03033.1"/>
    </source>
</evidence>
<keyword evidence="3" id="KW-0175">Coiled coil</keyword>
<name>A0ABM7YFU5_9BURK</name>
<dbReference type="Gene3D" id="3.30.70.270">
    <property type="match status" value="1"/>
</dbReference>
<dbReference type="Pfam" id="PF00990">
    <property type="entry name" value="GGDEF"/>
    <property type="match status" value="1"/>
</dbReference>
<feature type="coiled-coil region" evidence="3">
    <location>
        <begin position="138"/>
        <end position="172"/>
    </location>
</feature>
<feature type="domain" description="GGDEF" evidence="4">
    <location>
        <begin position="207"/>
        <end position="342"/>
    </location>
</feature>
<gene>
    <name evidence="5" type="ORF">CATMQ487_00030</name>
</gene>
<dbReference type="InterPro" id="IPR043128">
    <property type="entry name" value="Rev_trsase/Diguanyl_cyclase"/>
</dbReference>
<organism evidence="5 6">
    <name type="scientific">Sphaerotilus microaerophilus</name>
    <dbReference type="NCBI Taxonomy" id="2914710"/>
    <lineage>
        <taxon>Bacteria</taxon>
        <taxon>Pseudomonadati</taxon>
        <taxon>Pseudomonadota</taxon>
        <taxon>Betaproteobacteria</taxon>
        <taxon>Burkholderiales</taxon>
        <taxon>Sphaerotilaceae</taxon>
        <taxon>Sphaerotilus</taxon>
    </lineage>
</organism>
<sequence length="342" mass="37691">MAKYEHSIERSTEYLRMALPLMSKQAAALHPVSYSVWYEYVAGENTRLRAAVDRQLAQEGQLDEASIHTLYRRHVADVDPQTAQRVADGFQRVLTGMAESAALAGDQTARFGSSLSRLTAELGETEATPALQEVMSSTRDMQQAVARLQQRLDESRQEISMLRDEVRRARHDSLIDGLTGLANRRAFDQRLAVCLATSDAAGAHEQRQPCLLLTDIDHFKRINDSYGHVFGDQVIRAVAQVLQRHVPQAGLAARIGGEEFALLLPPTSLEEAQALAEKVRATIAASRIRRQGANEALERVTVSLGVAPYCRGESAREFLDRADQALYASKSAGRDRVTVLAA</sequence>